<dbReference type="InterPro" id="IPR000182">
    <property type="entry name" value="GNAT_dom"/>
</dbReference>
<accession>A0ABV0ETW2</accession>
<feature type="domain" description="N-acetyltransferase" evidence="1">
    <location>
        <begin position="1"/>
        <end position="150"/>
    </location>
</feature>
<dbReference type="Gene3D" id="3.40.630.30">
    <property type="match status" value="1"/>
</dbReference>
<organism evidence="2 3">
    <name type="scientific">Candidatus Enterococcus ferrettii</name>
    <dbReference type="NCBI Taxonomy" id="2815324"/>
    <lineage>
        <taxon>Bacteria</taxon>
        <taxon>Bacillati</taxon>
        <taxon>Bacillota</taxon>
        <taxon>Bacilli</taxon>
        <taxon>Lactobacillales</taxon>
        <taxon>Enterococcaceae</taxon>
        <taxon>Enterococcus</taxon>
    </lineage>
</organism>
<dbReference type="RefSeq" id="WP_207704103.1">
    <property type="nucleotide sequence ID" value="NZ_JAFREL020000004.1"/>
</dbReference>
<protein>
    <recommendedName>
        <fullName evidence="1">N-acetyltransferase domain-containing protein</fullName>
    </recommendedName>
</protein>
<dbReference type="CDD" id="cd04301">
    <property type="entry name" value="NAT_SF"/>
    <property type="match status" value="1"/>
</dbReference>
<dbReference type="InterPro" id="IPR016181">
    <property type="entry name" value="Acyl_CoA_acyltransferase"/>
</dbReference>
<dbReference type="Proteomes" id="UP000664357">
    <property type="component" value="Unassembled WGS sequence"/>
</dbReference>
<keyword evidence="3" id="KW-1185">Reference proteome</keyword>
<dbReference type="SUPFAM" id="SSF55729">
    <property type="entry name" value="Acyl-CoA N-acyltransferases (Nat)"/>
    <property type="match status" value="1"/>
</dbReference>
<evidence type="ECO:0000259" key="1">
    <source>
        <dbReference type="PROSITE" id="PS51186"/>
    </source>
</evidence>
<proteinExistence type="predicted"/>
<dbReference type="PROSITE" id="PS51186">
    <property type="entry name" value="GNAT"/>
    <property type="match status" value="1"/>
</dbReference>
<evidence type="ECO:0000313" key="2">
    <source>
        <dbReference type="EMBL" id="MEO1772086.1"/>
    </source>
</evidence>
<comment type="caution">
    <text evidence="2">The sequence shown here is derived from an EMBL/GenBank/DDBJ whole genome shotgun (WGS) entry which is preliminary data.</text>
</comment>
<evidence type="ECO:0000313" key="3">
    <source>
        <dbReference type="Proteomes" id="UP000664357"/>
    </source>
</evidence>
<dbReference type="EMBL" id="JAFREL020000004">
    <property type="protein sequence ID" value="MEO1772086.1"/>
    <property type="molecule type" value="Genomic_DNA"/>
</dbReference>
<sequence>MKLLNLRESPEIKNELTNYLQAKWGTKESNPVYLNCLAHAVSPELAFPMWYALIDGEKIIGCAGLIPNDFISRMDLTPWLCALFIDEAHRGKQLSRWLIEQIKQDTRKLGYQKLYLCTDHIGLYEKMGFDYIGDGFHPWGEQSRIYQINS</sequence>
<gene>
    <name evidence="2" type="ORF">JZO67_004068</name>
</gene>
<name>A0ABV0ETW2_9ENTE</name>
<reference evidence="2 3" key="1">
    <citation type="submission" date="2024-02" db="EMBL/GenBank/DDBJ databases">
        <title>The Genome Sequence of Enterococcus sp. DIV0159.</title>
        <authorList>
            <person name="Earl A."/>
            <person name="Manson A."/>
            <person name="Gilmore M."/>
            <person name="Sanders J."/>
            <person name="Shea T."/>
            <person name="Howe W."/>
            <person name="Livny J."/>
            <person name="Cuomo C."/>
            <person name="Neafsey D."/>
            <person name="Birren B."/>
        </authorList>
    </citation>
    <scope>NUCLEOTIDE SEQUENCE [LARGE SCALE GENOMIC DNA]</scope>
    <source>
        <strain evidence="2 3">665A</strain>
    </source>
</reference>
<dbReference type="Pfam" id="PF00583">
    <property type="entry name" value="Acetyltransf_1"/>
    <property type="match status" value="1"/>
</dbReference>